<keyword evidence="10 14" id="KW-0408">Iron</keyword>
<dbReference type="Pfam" id="PF02775">
    <property type="entry name" value="TPP_enzyme_C"/>
    <property type="match status" value="1"/>
</dbReference>
<evidence type="ECO:0000256" key="4">
    <source>
        <dbReference type="ARBA" id="ARBA00017710"/>
    </source>
</evidence>
<dbReference type="InterPro" id="IPR017896">
    <property type="entry name" value="4Fe4S_Fe-S-bd"/>
</dbReference>
<dbReference type="InterPro" id="IPR017721">
    <property type="entry name" value="IorA"/>
</dbReference>
<dbReference type="GO" id="GO:0030976">
    <property type="term" value="F:thiamine pyrophosphate binding"/>
    <property type="evidence" value="ECO:0007669"/>
    <property type="project" value="InterPro"/>
</dbReference>
<protein>
    <recommendedName>
        <fullName evidence="4 14">Indolepyruvate oxidoreductase subunit IorA</fullName>
        <shortName evidence="14">IOR</shortName>
        <ecNumber evidence="3 14">1.2.7.8</ecNumber>
    </recommendedName>
    <alternativeName>
        <fullName evidence="12 14">Indolepyruvate ferredoxin oxidoreductase subunit alpha</fullName>
    </alternativeName>
</protein>
<feature type="domain" description="4Fe-4S ferredoxin-type" evidence="16">
    <location>
        <begin position="611"/>
        <end position="640"/>
    </location>
</feature>
<comment type="catalytic activity">
    <reaction evidence="13 14">
        <text>indole-3-pyruvate + 2 oxidized [2Fe-2S]-[ferredoxin] + CoA = (indol-3-yl)acetyl-CoA + 2 reduced [2Fe-2S]-[ferredoxin] + CO2 + H(+)</text>
        <dbReference type="Rhea" id="RHEA:12645"/>
        <dbReference type="Rhea" id="RHEA-COMP:10000"/>
        <dbReference type="Rhea" id="RHEA-COMP:10001"/>
        <dbReference type="ChEBI" id="CHEBI:15378"/>
        <dbReference type="ChEBI" id="CHEBI:16526"/>
        <dbReference type="ChEBI" id="CHEBI:17640"/>
        <dbReference type="ChEBI" id="CHEBI:33737"/>
        <dbReference type="ChEBI" id="CHEBI:33738"/>
        <dbReference type="ChEBI" id="CHEBI:57271"/>
        <dbReference type="ChEBI" id="CHEBI:57287"/>
        <dbReference type="EC" id="1.2.7.8"/>
    </reaction>
</comment>
<proteinExistence type="predicted"/>
<evidence type="ECO:0000256" key="14">
    <source>
        <dbReference type="PIRNR" id="PIRNR006439"/>
    </source>
</evidence>
<evidence type="ECO:0000256" key="1">
    <source>
        <dbReference type="ARBA" id="ARBA00002995"/>
    </source>
</evidence>
<dbReference type="InterPro" id="IPR009014">
    <property type="entry name" value="Transketo_C/PFOR_II"/>
</dbReference>
<evidence type="ECO:0000313" key="17">
    <source>
        <dbReference type="EMBL" id="TYO94496.1"/>
    </source>
</evidence>
<comment type="subunit">
    <text evidence="2">Heterodimer of the IorA and IorB subunits.</text>
</comment>
<name>A0A5S4ZNT7_9FIRM</name>
<keyword evidence="17" id="KW-0670">Pyruvate</keyword>
<keyword evidence="7 14" id="KW-0479">Metal-binding</keyword>
<dbReference type="GO" id="GO:0046872">
    <property type="term" value="F:metal ion binding"/>
    <property type="evidence" value="ECO:0007669"/>
    <property type="project" value="UniProtKB-UniRule"/>
</dbReference>
<keyword evidence="8 14" id="KW-0249">Electron transport</keyword>
<dbReference type="Gene3D" id="3.40.50.970">
    <property type="match status" value="2"/>
</dbReference>
<keyword evidence="5 14" id="KW-0813">Transport</keyword>
<dbReference type="Pfam" id="PF00037">
    <property type="entry name" value="Fer4"/>
    <property type="match status" value="1"/>
</dbReference>
<dbReference type="GO" id="GO:0043805">
    <property type="term" value="F:indolepyruvate ferredoxin oxidoreductase activity"/>
    <property type="evidence" value="ECO:0007669"/>
    <property type="project" value="UniProtKB-UniRule"/>
</dbReference>
<dbReference type="SUPFAM" id="SSF52922">
    <property type="entry name" value="TK C-terminal domain-like"/>
    <property type="match status" value="1"/>
</dbReference>
<feature type="binding site" evidence="15">
    <location>
        <position position="589"/>
    </location>
    <ligand>
        <name>[4Fe-4S] cluster</name>
        <dbReference type="ChEBI" id="CHEBI:49883"/>
        <label>1</label>
    </ligand>
</feature>
<dbReference type="PANTHER" id="PTHR43710">
    <property type="entry name" value="2-HYDROXYACYL-COA LYASE"/>
    <property type="match status" value="1"/>
</dbReference>
<dbReference type="InterPro" id="IPR002880">
    <property type="entry name" value="Pyrv_Fd/Flavodoxin_OxRdtase_N"/>
</dbReference>
<feature type="binding site" evidence="15">
    <location>
        <position position="623"/>
    </location>
    <ligand>
        <name>[4Fe-4S] cluster</name>
        <dbReference type="ChEBI" id="CHEBI:49883"/>
        <label>2</label>
    </ligand>
</feature>
<evidence type="ECO:0000256" key="15">
    <source>
        <dbReference type="PIRSR" id="PIRSR006439-50"/>
    </source>
</evidence>
<dbReference type="Gene3D" id="3.30.70.20">
    <property type="match status" value="1"/>
</dbReference>
<dbReference type="InterPro" id="IPR045025">
    <property type="entry name" value="HACL1-like"/>
</dbReference>
<evidence type="ECO:0000256" key="5">
    <source>
        <dbReference type="ARBA" id="ARBA00022448"/>
    </source>
</evidence>
<dbReference type="CDD" id="cd07034">
    <property type="entry name" value="TPP_PYR_PFOR_IOR-alpha_like"/>
    <property type="match status" value="1"/>
</dbReference>
<sequence>MTIMGVCEELAGVRVALTGNESLARGALEAGVAYAASYPGSPTAEVLGTLARVAKMFNLYVEWSVNEKVAMEGAAAASFTGLRSLVVMKADGLNVALDFASALALSGTRGGMVIVVGDDPGAHSSVREEDSRNLCKALHLPIWEPSSVQEAKDMTREAFALSEELKLPVVVRCVTRVCHASGDVELGEIARPERRPQFGRNDRVITFSIQLHARLEQKLSRAAVMAGDSIFNMYTGPDKAARLVIASGPSAMYAREALDMLELAGSVGVLKLGITWPLPETLLLNYLKNASEVVFTEEVEPFVEDNVLALAARHWDELGSIRFYGKRSGHVAGPAGAGIGELNPDLLADSLAKIFNVPRTEQAVLTSQEAEALLGEKMPGRELALCAGCPHRASFWAIRTALELDGREGIVLGDIGCYTLGIARTGYYLLQTMHCMGAGVGIAGGLGKLDRFGFNKPVITVVGDSTFYHAAIPALVNARYNRANFMCVVLDNETTAMTGHQPHPGRQATATGEPADTVYMEEIIRGLNIPYAISDPYNVEDTINAVCDMLQQSGPRVLIMRRTCALAAVKGKQKNRVYVDWDKCIGDACGCGRFCSKVYACPANIWDAEHGKARIDEAVCNGCGVCATLCPQRAIVVERTVE</sequence>
<dbReference type="InterPro" id="IPR029061">
    <property type="entry name" value="THDP-binding"/>
</dbReference>
<organism evidence="17 18">
    <name type="scientific">Desulfallas thermosapovorans DSM 6562</name>
    <dbReference type="NCBI Taxonomy" id="1121431"/>
    <lineage>
        <taxon>Bacteria</taxon>
        <taxon>Bacillati</taxon>
        <taxon>Bacillota</taxon>
        <taxon>Clostridia</taxon>
        <taxon>Eubacteriales</taxon>
        <taxon>Desulfallaceae</taxon>
        <taxon>Desulfallas</taxon>
    </lineage>
</organism>
<evidence type="ECO:0000256" key="6">
    <source>
        <dbReference type="ARBA" id="ARBA00022485"/>
    </source>
</evidence>
<evidence type="ECO:0000256" key="8">
    <source>
        <dbReference type="ARBA" id="ARBA00022982"/>
    </source>
</evidence>
<evidence type="ECO:0000256" key="7">
    <source>
        <dbReference type="ARBA" id="ARBA00022723"/>
    </source>
</evidence>
<dbReference type="EMBL" id="VNHM01000014">
    <property type="protein sequence ID" value="TYO94496.1"/>
    <property type="molecule type" value="Genomic_DNA"/>
</dbReference>
<gene>
    <name evidence="17" type="ORF">LX24_02330</name>
</gene>
<dbReference type="FunFam" id="3.40.50.970:FF:000039">
    <property type="entry name" value="Indolepyruvate oxidoreductase subunit IorA"/>
    <property type="match status" value="1"/>
</dbReference>
<evidence type="ECO:0000256" key="9">
    <source>
        <dbReference type="ARBA" id="ARBA00023002"/>
    </source>
</evidence>
<feature type="binding site" evidence="15">
    <location>
        <position position="601"/>
    </location>
    <ligand>
        <name>[4Fe-4S] cluster</name>
        <dbReference type="ChEBI" id="CHEBI:49883"/>
        <label>2</label>
    </ligand>
</feature>
<dbReference type="PANTHER" id="PTHR43710:SF7">
    <property type="entry name" value="INDOLEPYRUVATE OXIDOREDUCTASE SUBUNIT IORA"/>
    <property type="match status" value="1"/>
</dbReference>
<dbReference type="EC" id="1.2.7.8" evidence="3 14"/>
<evidence type="ECO:0000256" key="12">
    <source>
        <dbReference type="ARBA" id="ARBA00030514"/>
    </source>
</evidence>
<dbReference type="Pfam" id="PF01855">
    <property type="entry name" value="POR_N"/>
    <property type="match status" value="1"/>
</dbReference>
<feature type="binding site" evidence="15">
    <location>
        <position position="584"/>
    </location>
    <ligand>
        <name>[4Fe-4S] cluster</name>
        <dbReference type="ChEBI" id="CHEBI:49883"/>
        <label>1</label>
    </ligand>
</feature>
<evidence type="ECO:0000313" key="18">
    <source>
        <dbReference type="Proteomes" id="UP000323166"/>
    </source>
</evidence>
<feature type="binding site" evidence="15">
    <location>
        <position position="595"/>
    </location>
    <ligand>
        <name>[4Fe-4S] cluster</name>
        <dbReference type="ChEBI" id="CHEBI:49883"/>
        <label>1</label>
    </ligand>
</feature>
<dbReference type="InterPro" id="IPR017900">
    <property type="entry name" value="4Fe4S_Fe_S_CS"/>
</dbReference>
<reference evidence="17 18" key="1">
    <citation type="submission" date="2019-07" db="EMBL/GenBank/DDBJ databases">
        <title>Genomic Encyclopedia of Type Strains, Phase I: the one thousand microbial genomes (KMG-I) project.</title>
        <authorList>
            <person name="Kyrpides N."/>
        </authorList>
    </citation>
    <scope>NUCLEOTIDE SEQUENCE [LARGE SCALE GENOMIC DNA]</scope>
    <source>
        <strain evidence="17 18">DSM 6562</strain>
    </source>
</reference>
<dbReference type="SUPFAM" id="SSF54862">
    <property type="entry name" value="4Fe-4S ferredoxins"/>
    <property type="match status" value="1"/>
</dbReference>
<dbReference type="SUPFAM" id="SSF52518">
    <property type="entry name" value="Thiamin diphosphate-binding fold (THDP-binding)"/>
    <property type="match status" value="2"/>
</dbReference>
<dbReference type="PIRSF" id="PIRSF006439">
    <property type="entry name" value="Indolepyruvate_ferr_oxidored"/>
    <property type="match status" value="1"/>
</dbReference>
<evidence type="ECO:0000256" key="2">
    <source>
        <dbReference type="ARBA" id="ARBA00011238"/>
    </source>
</evidence>
<feature type="domain" description="4Fe-4S ferredoxin-type" evidence="16">
    <location>
        <begin position="575"/>
        <end position="609"/>
    </location>
</feature>
<keyword evidence="6 14" id="KW-0004">4Fe-4S</keyword>
<dbReference type="GO" id="GO:0051539">
    <property type="term" value="F:4 iron, 4 sulfur cluster binding"/>
    <property type="evidence" value="ECO:0007669"/>
    <property type="project" value="UniProtKB-UniRule"/>
</dbReference>
<feature type="binding site" evidence="15">
    <location>
        <position position="630"/>
    </location>
    <ligand>
        <name>[4Fe-4S] cluster</name>
        <dbReference type="ChEBI" id="CHEBI:49883"/>
        <label>1</label>
    </ligand>
</feature>
<comment type="cofactor">
    <cofactor evidence="14 15">
        <name>[4Fe-4S] cluster</name>
        <dbReference type="ChEBI" id="CHEBI:49883"/>
    </cofactor>
    <text evidence="14 15">Binds 2 [4Fe-4S] clusters. In this family the first cluster has a non-standard and varying [4Fe-4S] binding motif CX(2)CX(2)CX(4-5)CP.</text>
</comment>
<keyword evidence="18" id="KW-1185">Reference proteome</keyword>
<dbReference type="PROSITE" id="PS00198">
    <property type="entry name" value="4FE4S_FER_1"/>
    <property type="match status" value="1"/>
</dbReference>
<dbReference type="AlphaFoldDB" id="A0A5S4ZNT7"/>
<dbReference type="PROSITE" id="PS51379">
    <property type="entry name" value="4FE4S_FER_2"/>
    <property type="match status" value="2"/>
</dbReference>
<dbReference type="InterPro" id="IPR011766">
    <property type="entry name" value="TPP_enzyme_TPP-bd"/>
</dbReference>
<comment type="function">
    <text evidence="1 14">Catalyzes the ferredoxin-dependent oxidative decarboxylation of arylpyruvates.</text>
</comment>
<comment type="caution">
    <text evidence="17">The sequence shown here is derived from an EMBL/GenBank/DDBJ whole genome shotgun (WGS) entry which is preliminary data.</text>
</comment>
<evidence type="ECO:0000259" key="16">
    <source>
        <dbReference type="PROSITE" id="PS51379"/>
    </source>
</evidence>
<accession>A0A5S4ZNT7</accession>
<evidence type="ECO:0000256" key="11">
    <source>
        <dbReference type="ARBA" id="ARBA00023014"/>
    </source>
</evidence>
<feature type="binding site" evidence="15">
    <location>
        <position position="626"/>
    </location>
    <ligand>
        <name>[4Fe-4S] cluster</name>
        <dbReference type="ChEBI" id="CHEBI:49883"/>
        <label>2</label>
    </ligand>
</feature>
<evidence type="ECO:0000256" key="10">
    <source>
        <dbReference type="ARBA" id="ARBA00023004"/>
    </source>
</evidence>
<keyword evidence="11 14" id="KW-0411">Iron-sulfur</keyword>
<evidence type="ECO:0000256" key="13">
    <source>
        <dbReference type="ARBA" id="ARBA00048332"/>
    </source>
</evidence>
<dbReference type="Proteomes" id="UP000323166">
    <property type="component" value="Unassembled WGS sequence"/>
</dbReference>
<dbReference type="CDD" id="cd02008">
    <property type="entry name" value="TPP_IOR_alpha"/>
    <property type="match status" value="1"/>
</dbReference>
<evidence type="ECO:0000256" key="3">
    <source>
        <dbReference type="ARBA" id="ARBA00012812"/>
    </source>
</evidence>
<dbReference type="Gene3D" id="3.40.50.920">
    <property type="match status" value="1"/>
</dbReference>
<feature type="binding site" evidence="15">
    <location>
        <position position="620"/>
    </location>
    <ligand>
        <name>[4Fe-4S] cluster</name>
        <dbReference type="ChEBI" id="CHEBI:49883"/>
        <label>2</label>
    </ligand>
</feature>
<keyword evidence="9 14" id="KW-0560">Oxidoreductase</keyword>